<reference evidence="3 4" key="1">
    <citation type="journal article" date="2014" name="Int. J. Syst. Evol. Microbiol.">
        <title>Complete genome sequence of Corynebacterium casei LMG S-19264T (=DSM 44701T), isolated from a smear-ripened cheese.</title>
        <authorList>
            <consortium name="US DOE Joint Genome Institute (JGI-PGF)"/>
            <person name="Walter F."/>
            <person name="Albersmeier A."/>
            <person name="Kalinowski J."/>
            <person name="Ruckert C."/>
        </authorList>
    </citation>
    <scope>NUCLEOTIDE SEQUENCE [LARGE SCALE GENOMIC DNA]</scope>
    <source>
        <strain evidence="3 4">CGMCC 4.7206</strain>
    </source>
</reference>
<dbReference type="Proteomes" id="UP000597989">
    <property type="component" value="Unassembled WGS sequence"/>
</dbReference>
<reference evidence="2 5" key="2">
    <citation type="journal article" date="2019" name="Int. J. Syst. Evol. Microbiol.">
        <title>The Global Catalogue of Microorganisms (GCM) 10K type strain sequencing project: providing services to taxonomists for standard genome sequencing and annotation.</title>
        <authorList>
            <consortium name="The Broad Institute Genomics Platform"/>
            <consortium name="The Broad Institute Genome Sequencing Center for Infectious Disease"/>
            <person name="Wu L."/>
            <person name="Ma J."/>
        </authorList>
    </citation>
    <scope>NUCLEOTIDE SEQUENCE [LARGE SCALE GENOMIC DNA]</scope>
    <source>
        <strain evidence="2 5">JCM 10664</strain>
    </source>
</reference>
<dbReference type="Pfam" id="PF08241">
    <property type="entry name" value="Methyltransf_11"/>
    <property type="match status" value="1"/>
</dbReference>
<dbReference type="EMBL" id="BMMT01000006">
    <property type="protein sequence ID" value="GGI84192.1"/>
    <property type="molecule type" value="Genomic_DNA"/>
</dbReference>
<evidence type="ECO:0000313" key="3">
    <source>
        <dbReference type="EMBL" id="GGI84192.1"/>
    </source>
</evidence>
<dbReference type="Gene3D" id="3.40.50.150">
    <property type="entry name" value="Vaccinia Virus protein VP39"/>
    <property type="match status" value="1"/>
</dbReference>
<dbReference type="InterPro" id="IPR029063">
    <property type="entry name" value="SAM-dependent_MTases_sf"/>
</dbReference>
<proteinExistence type="predicted"/>
<gene>
    <name evidence="3" type="primary">ubiE</name>
    <name evidence="2" type="ORF">GCM10009545_19470</name>
    <name evidence="3" type="ORF">GCM10011581_21720</name>
</gene>
<evidence type="ECO:0000313" key="5">
    <source>
        <dbReference type="Proteomes" id="UP001500220"/>
    </source>
</evidence>
<dbReference type="SUPFAM" id="SSF53335">
    <property type="entry name" value="S-adenosyl-L-methionine-dependent methyltransferases"/>
    <property type="match status" value="1"/>
</dbReference>
<feature type="domain" description="Methyltransferase type 11" evidence="1">
    <location>
        <begin position="40"/>
        <end position="134"/>
    </location>
</feature>
<protein>
    <submittedName>
        <fullName evidence="2">Class I SAM-dependent methyltransferase</fullName>
    </submittedName>
    <submittedName>
        <fullName evidence="3">Ubiquinone/menaquinone biosynthesis methyltransferase</fullName>
    </submittedName>
</protein>
<sequence length="199" mass="22315">MRRYWDRSAPSYDRMMGCFERFFAGDSRDWVCSRASGDVLEVAVGTGLNLPGYPVGARLTGIEWSRQMLALARQRAARLGRRVHLLQADAQALPFPDASFDTVVCTFSLCAIPDERQALAEMARVLRPGGRLVLADHVVSTSGPVRLVQRVLELVTVPLGGEHFRRRPLEHLRAAGLTVEHTERFRLGIIERLVARKPR</sequence>
<dbReference type="Proteomes" id="UP001500220">
    <property type="component" value="Unassembled WGS sequence"/>
</dbReference>
<dbReference type="InterPro" id="IPR052356">
    <property type="entry name" value="Thiol_S-MT"/>
</dbReference>
<organism evidence="3 4">
    <name type="scientific">Saccharopolyspora thermophila</name>
    <dbReference type="NCBI Taxonomy" id="89367"/>
    <lineage>
        <taxon>Bacteria</taxon>
        <taxon>Bacillati</taxon>
        <taxon>Actinomycetota</taxon>
        <taxon>Actinomycetes</taxon>
        <taxon>Pseudonocardiales</taxon>
        <taxon>Pseudonocardiaceae</taxon>
        <taxon>Saccharopolyspora</taxon>
    </lineage>
</organism>
<reference evidence="3" key="3">
    <citation type="submission" date="2020-09" db="EMBL/GenBank/DDBJ databases">
        <authorList>
            <person name="Sun Q."/>
            <person name="Zhou Y."/>
        </authorList>
    </citation>
    <scope>NUCLEOTIDE SEQUENCE</scope>
    <source>
        <strain evidence="3">CGMCC 4.7206</strain>
    </source>
</reference>
<keyword evidence="3" id="KW-0830">Ubiquinone</keyword>
<dbReference type="EMBL" id="BAAAHC010000008">
    <property type="protein sequence ID" value="GAA0517548.1"/>
    <property type="molecule type" value="Genomic_DNA"/>
</dbReference>
<name>A0A917JRZ9_9PSEU</name>
<evidence type="ECO:0000259" key="1">
    <source>
        <dbReference type="Pfam" id="PF08241"/>
    </source>
</evidence>
<accession>A0A917JRZ9</accession>
<dbReference type="GO" id="GO:0032259">
    <property type="term" value="P:methylation"/>
    <property type="evidence" value="ECO:0007669"/>
    <property type="project" value="UniProtKB-KW"/>
</dbReference>
<keyword evidence="3" id="KW-0489">Methyltransferase</keyword>
<comment type="caution">
    <text evidence="3">The sequence shown here is derived from an EMBL/GenBank/DDBJ whole genome shotgun (WGS) entry which is preliminary data.</text>
</comment>
<reference evidence="2" key="4">
    <citation type="submission" date="2023-12" db="EMBL/GenBank/DDBJ databases">
        <authorList>
            <person name="Sun Q."/>
            <person name="Inoue M."/>
        </authorList>
    </citation>
    <scope>NUCLEOTIDE SEQUENCE</scope>
    <source>
        <strain evidence="2">JCM 10664</strain>
    </source>
</reference>
<dbReference type="AlphaFoldDB" id="A0A917JRZ9"/>
<keyword evidence="3" id="KW-0808">Transferase</keyword>
<dbReference type="InterPro" id="IPR013216">
    <property type="entry name" value="Methyltransf_11"/>
</dbReference>
<dbReference type="CDD" id="cd02440">
    <property type="entry name" value="AdoMet_MTases"/>
    <property type="match status" value="1"/>
</dbReference>
<keyword evidence="5" id="KW-1185">Reference proteome</keyword>
<evidence type="ECO:0000313" key="4">
    <source>
        <dbReference type="Proteomes" id="UP000597989"/>
    </source>
</evidence>
<dbReference type="PANTHER" id="PTHR45036">
    <property type="entry name" value="METHYLTRANSFERASE LIKE 7B"/>
    <property type="match status" value="1"/>
</dbReference>
<evidence type="ECO:0000313" key="2">
    <source>
        <dbReference type="EMBL" id="GAA0517548.1"/>
    </source>
</evidence>
<dbReference type="PANTHER" id="PTHR45036:SF1">
    <property type="entry name" value="METHYLTRANSFERASE LIKE 7A"/>
    <property type="match status" value="1"/>
</dbReference>
<dbReference type="GO" id="GO:0008757">
    <property type="term" value="F:S-adenosylmethionine-dependent methyltransferase activity"/>
    <property type="evidence" value="ECO:0007669"/>
    <property type="project" value="InterPro"/>
</dbReference>